<dbReference type="PIRSF" id="PIRSF033490">
    <property type="entry name" value="MazF"/>
    <property type="match status" value="1"/>
</dbReference>
<evidence type="ECO:0000256" key="1">
    <source>
        <dbReference type="PIRNR" id="PIRNR033490"/>
    </source>
</evidence>
<dbReference type="Gene3D" id="2.30.30.110">
    <property type="match status" value="1"/>
</dbReference>
<reference evidence="2 3" key="1">
    <citation type="submission" date="2024-03" db="EMBL/GenBank/DDBJ databases">
        <title>Aquirufa genome sequencing.</title>
        <authorList>
            <person name="Pitt A."/>
            <person name="Hahn M.W."/>
        </authorList>
    </citation>
    <scope>NUCLEOTIDE SEQUENCE [LARGE SCALE GENOMIC DNA]</scope>
    <source>
        <strain evidence="2 3">KTFRIE-69F</strain>
    </source>
</reference>
<dbReference type="InterPro" id="IPR003477">
    <property type="entry name" value="PemK-like"/>
</dbReference>
<gene>
    <name evidence="2" type="ORF">SKC35_10640</name>
</gene>
<sequence>MKINQYEIWLADLNPSRGTEPGKTRPVVVIQTDLLNDTHLSTIVCPISTNVLPEVEILRVHLNEHQLDKLSDVLVDQIRAIDNKRLISKLGELTKVQREKLKDNLRVVLDL</sequence>
<dbReference type="Proteomes" id="UP001598112">
    <property type="component" value="Unassembled WGS sequence"/>
</dbReference>
<organism evidence="2 3">
    <name type="scientific">Aquirufa originis</name>
    <dbReference type="NCBI Taxonomy" id="3096514"/>
    <lineage>
        <taxon>Bacteria</taxon>
        <taxon>Pseudomonadati</taxon>
        <taxon>Bacteroidota</taxon>
        <taxon>Cytophagia</taxon>
        <taxon>Cytophagales</taxon>
        <taxon>Flectobacillaceae</taxon>
        <taxon>Aquirufa</taxon>
    </lineage>
</organism>
<dbReference type="EC" id="3.1.-.-" evidence="1"/>
<dbReference type="SUPFAM" id="SSF50118">
    <property type="entry name" value="Cell growth inhibitor/plasmid maintenance toxic component"/>
    <property type="match status" value="1"/>
</dbReference>
<comment type="caution">
    <text evidence="2">The sequence shown here is derived from an EMBL/GenBank/DDBJ whole genome shotgun (WGS) entry which is preliminary data.</text>
</comment>
<keyword evidence="1" id="KW-0255">Endonuclease</keyword>
<accession>A0ABW6DA92</accession>
<evidence type="ECO:0000313" key="3">
    <source>
        <dbReference type="Proteomes" id="UP001598112"/>
    </source>
</evidence>
<dbReference type="GO" id="GO:0016787">
    <property type="term" value="F:hydrolase activity"/>
    <property type="evidence" value="ECO:0007669"/>
    <property type="project" value="UniProtKB-KW"/>
</dbReference>
<keyword evidence="3" id="KW-1185">Reference proteome</keyword>
<comment type="function">
    <text evidence="1">Toxic component of a type II toxin-antitoxin (TA) system.</text>
</comment>
<dbReference type="RefSeq" id="WP_377979356.1">
    <property type="nucleotide sequence ID" value="NZ_JBBKXY010000003.1"/>
</dbReference>
<dbReference type="InterPro" id="IPR011067">
    <property type="entry name" value="Plasmid_toxin/cell-grow_inhib"/>
</dbReference>
<dbReference type="Pfam" id="PF02452">
    <property type="entry name" value="PemK_toxin"/>
    <property type="match status" value="1"/>
</dbReference>
<evidence type="ECO:0000313" key="2">
    <source>
        <dbReference type="EMBL" id="MFD3294147.1"/>
    </source>
</evidence>
<name>A0ABW6DA92_9BACT</name>
<comment type="similarity">
    <text evidence="1">Belongs to the PemK/MazF family.</text>
</comment>
<keyword evidence="1 2" id="KW-0378">Hydrolase</keyword>
<dbReference type="EMBL" id="JBBKXY010000003">
    <property type="protein sequence ID" value="MFD3294147.1"/>
    <property type="molecule type" value="Genomic_DNA"/>
</dbReference>
<keyword evidence="1" id="KW-0540">Nuclease</keyword>
<proteinExistence type="inferred from homology"/>
<dbReference type="PANTHER" id="PTHR33988">
    <property type="entry name" value="ENDORIBONUCLEASE MAZF-RELATED"/>
    <property type="match status" value="1"/>
</dbReference>
<dbReference type="PANTHER" id="PTHR33988:SF2">
    <property type="entry name" value="ENDORIBONUCLEASE MAZF"/>
    <property type="match status" value="1"/>
</dbReference>
<protein>
    <recommendedName>
        <fullName evidence="1">mRNA interferase</fullName>
        <ecNumber evidence="1">3.1.-.-</ecNumber>
    </recommendedName>
</protein>